<protein>
    <submittedName>
        <fullName evidence="1">Uncharacterized protein</fullName>
    </submittedName>
</protein>
<organism evidence="1 2">
    <name type="scientific">Actinoplanes regularis</name>
    <dbReference type="NCBI Taxonomy" id="52697"/>
    <lineage>
        <taxon>Bacteria</taxon>
        <taxon>Bacillati</taxon>
        <taxon>Actinomycetota</taxon>
        <taxon>Actinomycetes</taxon>
        <taxon>Micromonosporales</taxon>
        <taxon>Micromonosporaceae</taxon>
        <taxon>Actinoplanes</taxon>
    </lineage>
</organism>
<keyword evidence="2" id="KW-1185">Reference proteome</keyword>
<proteinExistence type="predicted"/>
<reference evidence="1 2" key="1">
    <citation type="submission" date="2017-06" db="EMBL/GenBank/DDBJ databases">
        <authorList>
            <person name="Kim H.J."/>
            <person name="Triplett B.A."/>
        </authorList>
    </citation>
    <scope>NUCLEOTIDE SEQUENCE [LARGE SCALE GENOMIC DNA]</scope>
    <source>
        <strain evidence="1 2">DSM 43151</strain>
    </source>
</reference>
<dbReference type="AlphaFoldDB" id="A0A239HE24"/>
<gene>
    <name evidence="1" type="ORF">SAMN06264365_12453</name>
</gene>
<dbReference type="EMBL" id="FZNR01000024">
    <property type="protein sequence ID" value="SNS79542.1"/>
    <property type="molecule type" value="Genomic_DNA"/>
</dbReference>
<dbReference type="Proteomes" id="UP000198415">
    <property type="component" value="Unassembled WGS sequence"/>
</dbReference>
<sequence>MTSTMTKAPLRKIAVRKAGTVRLTSAAASIYADGCVPPGLPPIPWPY</sequence>
<accession>A0A239HE24</accession>
<evidence type="ECO:0000313" key="1">
    <source>
        <dbReference type="EMBL" id="SNS79542.1"/>
    </source>
</evidence>
<evidence type="ECO:0000313" key="2">
    <source>
        <dbReference type="Proteomes" id="UP000198415"/>
    </source>
</evidence>
<name>A0A239HE24_9ACTN</name>